<name>A0ABY4CTT9_9BACT</name>
<organism evidence="3 4">
    <name type="scientific">Hymenobacter tibetensis</name>
    <dbReference type="NCBI Taxonomy" id="497967"/>
    <lineage>
        <taxon>Bacteria</taxon>
        <taxon>Pseudomonadati</taxon>
        <taxon>Bacteroidota</taxon>
        <taxon>Cytophagia</taxon>
        <taxon>Cytophagales</taxon>
        <taxon>Hymenobacteraceae</taxon>
        <taxon>Hymenobacter</taxon>
    </lineage>
</organism>
<feature type="signal peptide" evidence="1">
    <location>
        <begin position="1"/>
        <end position="34"/>
    </location>
</feature>
<reference evidence="3 4" key="1">
    <citation type="submission" date="2022-03" db="EMBL/GenBank/DDBJ databases">
        <title>Hymenobactersp. isolated from the air.</title>
        <authorList>
            <person name="Won M."/>
            <person name="Kwon S.-W."/>
        </authorList>
    </citation>
    <scope>NUCLEOTIDE SEQUENCE [LARGE SCALE GENOMIC DNA]</scope>
    <source>
        <strain evidence="3 4">KACC 21982</strain>
    </source>
</reference>
<accession>A0ABY4CTT9</accession>
<keyword evidence="4" id="KW-1185">Reference proteome</keyword>
<feature type="domain" description="DUF4097" evidence="2">
    <location>
        <begin position="147"/>
        <end position="258"/>
    </location>
</feature>
<sequence>MNTRSITPIATTIRHAVGSVFLTVLLGASMPAAAQTSATKEQIVVALSNPGKPGLVSVKLVGGSITVMGYNGKDVVIDASSRAGRSSRREPAAAATGMKRIETSNSFDLTADESDNQVSIKTNSWKNPIDLVIKVPQRFSLQLGTVQNGDITVENVAGELEVSNVNGAIQLNQVSGSAVANTVNGPVKATFKSVTAGAPMAFSTVNGQVDVTFPSNTKAALKLKSDHGEIYSDFDLVAEKSPAKVTRTNQGGVYRVSIDDWTYGKVNGGGAEVMMKTLNGNIYIRKAK</sequence>
<proteinExistence type="predicted"/>
<feature type="chain" id="PRO_5046721536" evidence="1">
    <location>
        <begin position="35"/>
        <end position="288"/>
    </location>
</feature>
<evidence type="ECO:0000313" key="4">
    <source>
        <dbReference type="Proteomes" id="UP000831113"/>
    </source>
</evidence>
<evidence type="ECO:0000259" key="2">
    <source>
        <dbReference type="Pfam" id="PF13349"/>
    </source>
</evidence>
<dbReference type="InterPro" id="IPR025164">
    <property type="entry name" value="Toastrack_DUF4097"/>
</dbReference>
<dbReference type="Pfam" id="PF13349">
    <property type="entry name" value="DUF4097"/>
    <property type="match status" value="1"/>
</dbReference>
<keyword evidence="1" id="KW-0732">Signal</keyword>
<dbReference type="EMBL" id="CP094669">
    <property type="protein sequence ID" value="UOG73675.1"/>
    <property type="molecule type" value="Genomic_DNA"/>
</dbReference>
<dbReference type="Proteomes" id="UP000831113">
    <property type="component" value="Chromosome"/>
</dbReference>
<protein>
    <submittedName>
        <fullName evidence="3">DUF4097 family beta strand repeat-containing protein</fullName>
    </submittedName>
</protein>
<dbReference type="RefSeq" id="WP_243796435.1">
    <property type="nucleotide sequence ID" value="NZ_CP094669.1"/>
</dbReference>
<gene>
    <name evidence="3" type="ORF">MTX78_16270</name>
</gene>
<evidence type="ECO:0000256" key="1">
    <source>
        <dbReference type="SAM" id="SignalP"/>
    </source>
</evidence>
<evidence type="ECO:0000313" key="3">
    <source>
        <dbReference type="EMBL" id="UOG73675.1"/>
    </source>
</evidence>